<keyword evidence="2" id="KW-1185">Reference proteome</keyword>
<evidence type="ECO:0000313" key="2">
    <source>
        <dbReference type="Proteomes" id="UP000054805"/>
    </source>
</evidence>
<protein>
    <submittedName>
        <fullName evidence="1">Uncharacterized protein</fullName>
    </submittedName>
</protein>
<name>A0A0V1GNV2_TRIPS</name>
<organism evidence="1 2">
    <name type="scientific">Trichinella pseudospiralis</name>
    <name type="common">Parasitic roundworm</name>
    <dbReference type="NCBI Taxonomy" id="6337"/>
    <lineage>
        <taxon>Eukaryota</taxon>
        <taxon>Metazoa</taxon>
        <taxon>Ecdysozoa</taxon>
        <taxon>Nematoda</taxon>
        <taxon>Enoplea</taxon>
        <taxon>Dorylaimia</taxon>
        <taxon>Trichinellida</taxon>
        <taxon>Trichinellidae</taxon>
        <taxon>Trichinella</taxon>
    </lineage>
</organism>
<accession>A0A0V1GNV2</accession>
<sequence length="141" mass="16344">YYTTAGTTQVFYLDTGTRTEVSRHSSDPKYFLADAVVSLMSMMIYGKASRLLCRHLLYQASTKSFLNDRRFYYHLRDGRSWHEIIGSLTAQSCILRVCCTKEVHNHKRYVSEPVIFTCTYHTYQLGMQHKAMSSFGDFVPT</sequence>
<dbReference type="AlphaFoldDB" id="A0A0V1GNV2"/>
<gene>
    <name evidence="1" type="ORF">T4B_462</name>
</gene>
<comment type="caution">
    <text evidence="1">The sequence shown here is derived from an EMBL/GenBank/DDBJ whole genome shotgun (WGS) entry which is preliminary data.</text>
</comment>
<dbReference type="EMBL" id="JYDS01001000">
    <property type="protein sequence ID" value="KRY99904.1"/>
    <property type="molecule type" value="Genomic_DNA"/>
</dbReference>
<reference evidence="1 2" key="1">
    <citation type="submission" date="2015-01" db="EMBL/GenBank/DDBJ databases">
        <title>Evolution of Trichinella species and genotypes.</title>
        <authorList>
            <person name="Korhonen P.K."/>
            <person name="Edoardo P."/>
            <person name="Giuseppe L.R."/>
            <person name="Gasser R.B."/>
        </authorList>
    </citation>
    <scope>NUCLEOTIDE SEQUENCE [LARGE SCALE GENOMIC DNA]</scope>
    <source>
        <strain evidence="1">ISS588</strain>
    </source>
</reference>
<dbReference type="Proteomes" id="UP000054805">
    <property type="component" value="Unassembled WGS sequence"/>
</dbReference>
<feature type="non-terminal residue" evidence="1">
    <location>
        <position position="1"/>
    </location>
</feature>
<proteinExistence type="predicted"/>
<evidence type="ECO:0000313" key="1">
    <source>
        <dbReference type="EMBL" id="KRY99904.1"/>
    </source>
</evidence>